<reference evidence="1 2" key="1">
    <citation type="submission" date="2020-02" db="EMBL/GenBank/DDBJ databases">
        <authorList>
            <person name="Kim M.K."/>
        </authorList>
    </citation>
    <scope>NUCLEOTIDE SEQUENCE [LARGE SCALE GENOMIC DNA]</scope>
    <source>
        <strain evidence="1 2">17J57-3</strain>
    </source>
</reference>
<protein>
    <submittedName>
        <fullName evidence="1">Uncharacterized protein</fullName>
    </submittedName>
</protein>
<organism evidence="1 2">
    <name type="scientific">Noviherbaspirillum galbum</name>
    <dbReference type="NCBI Taxonomy" id="2709383"/>
    <lineage>
        <taxon>Bacteria</taxon>
        <taxon>Pseudomonadati</taxon>
        <taxon>Pseudomonadota</taxon>
        <taxon>Betaproteobacteria</taxon>
        <taxon>Burkholderiales</taxon>
        <taxon>Oxalobacteraceae</taxon>
        <taxon>Noviherbaspirillum</taxon>
    </lineage>
</organism>
<evidence type="ECO:0000313" key="1">
    <source>
        <dbReference type="EMBL" id="NEX60153.1"/>
    </source>
</evidence>
<dbReference type="Proteomes" id="UP000482155">
    <property type="component" value="Unassembled WGS sequence"/>
</dbReference>
<proteinExistence type="predicted"/>
<gene>
    <name evidence="1" type="ORF">G3574_03590</name>
</gene>
<sequence>MAYEKISSVTPQDVKAFLLERGATEECRCCGRHALKIMAGDGATPSLVFVPNEGGMNPDSGTLPVAVVVCQNCGTLRMHALGAIIDWKRATDSQG</sequence>
<evidence type="ECO:0000313" key="2">
    <source>
        <dbReference type="Proteomes" id="UP000482155"/>
    </source>
</evidence>
<dbReference type="EMBL" id="JAAIVB010000011">
    <property type="protein sequence ID" value="NEX60153.1"/>
    <property type="molecule type" value="Genomic_DNA"/>
</dbReference>
<dbReference type="RefSeq" id="WP_163960654.1">
    <property type="nucleotide sequence ID" value="NZ_JAAIVB010000011.1"/>
</dbReference>
<name>A0A6B3SHL9_9BURK</name>
<keyword evidence="2" id="KW-1185">Reference proteome</keyword>
<accession>A0A6B3SHL9</accession>
<dbReference type="AlphaFoldDB" id="A0A6B3SHL9"/>
<comment type="caution">
    <text evidence="1">The sequence shown here is derived from an EMBL/GenBank/DDBJ whole genome shotgun (WGS) entry which is preliminary data.</text>
</comment>